<dbReference type="Proteomes" id="UP000598217">
    <property type="component" value="Unassembled WGS sequence"/>
</dbReference>
<evidence type="ECO:0000256" key="3">
    <source>
        <dbReference type="SAM" id="MobiDB-lite"/>
    </source>
</evidence>
<comment type="caution">
    <text evidence="5">The sequence shown here is derived from an EMBL/GenBank/DDBJ whole genome shotgun (WGS) entry which is preliminary data.</text>
</comment>
<dbReference type="InterPro" id="IPR011659">
    <property type="entry name" value="WD40"/>
</dbReference>
<dbReference type="SUPFAM" id="SSF82171">
    <property type="entry name" value="DPP6 N-terminal domain-like"/>
    <property type="match status" value="1"/>
</dbReference>
<evidence type="ECO:0000313" key="6">
    <source>
        <dbReference type="Proteomes" id="UP000598217"/>
    </source>
</evidence>
<dbReference type="PANTHER" id="PTHR42776">
    <property type="entry name" value="SERINE PEPTIDASE S9 FAMILY MEMBER"/>
    <property type="match status" value="1"/>
</dbReference>
<proteinExistence type="predicted"/>
<reference evidence="5 6" key="1">
    <citation type="submission" date="2020-10" db="EMBL/GenBank/DDBJ databases">
        <title>Sequencing the genomes of 1000 actinobacteria strains.</title>
        <authorList>
            <person name="Klenk H.-P."/>
        </authorList>
    </citation>
    <scope>NUCLEOTIDE SEQUENCE [LARGE SCALE GENOMIC DNA]</scope>
    <source>
        <strain evidence="5 6">DSM 45157</strain>
    </source>
</reference>
<evidence type="ECO:0000313" key="5">
    <source>
        <dbReference type="EMBL" id="MBE1458584.1"/>
    </source>
</evidence>
<keyword evidence="1" id="KW-0378">Hydrolase</keyword>
<dbReference type="Gene3D" id="3.40.50.1820">
    <property type="entry name" value="alpha/beta hydrolase"/>
    <property type="match status" value="1"/>
</dbReference>
<protein>
    <submittedName>
        <fullName evidence="5">Dipeptidyl aminopeptidase/acylaminoacyl peptidase</fullName>
    </submittedName>
</protein>
<dbReference type="GO" id="GO:0004177">
    <property type="term" value="F:aminopeptidase activity"/>
    <property type="evidence" value="ECO:0007669"/>
    <property type="project" value="UniProtKB-KW"/>
</dbReference>
<feature type="domain" description="Peptidase S9 prolyl oligopeptidase catalytic" evidence="4">
    <location>
        <begin position="432"/>
        <end position="638"/>
    </location>
</feature>
<evidence type="ECO:0000259" key="4">
    <source>
        <dbReference type="Pfam" id="PF00326"/>
    </source>
</evidence>
<dbReference type="RefSeq" id="WP_191269448.1">
    <property type="nucleotide sequence ID" value="NZ_BMXJ01000003.1"/>
</dbReference>
<dbReference type="SUPFAM" id="SSF53474">
    <property type="entry name" value="alpha/beta-Hydrolases"/>
    <property type="match status" value="1"/>
</dbReference>
<sequence>MKPADIARLHSIGAPSLSPDGSRAVFAVTRPDLEEDAYLGSLWSVPTDGSEPPRKLTRGTRDSSPLFSPDGRWIAFLRPDEDRHAQIHVLPADGGEPWKVTDHPLGAGPFSWSPDSTRLAYNARVPEEKRYVDGTPDNEPPRRITALKYRADGLGFTNDRRQHVFVSAPIDPSGEAGEPARITEGDADHGQPVWTPDGGGLVFDAALHPSRDTDLYTDVWTCAPEPGAELRRITRGDLHAGAPSLSGDGATVYFLGDELGPEGDDFVGRVSGLWSVPFDGSGAPRRLTGTEDPRTVLSPGTRARMTDHGVLVAGENRGAVELYRITPGGVRTTLLGGRVEVQGFDHAGGVTVAVAAGERDSGELYVVAGEGEGVRALTSFTDHALDPLPVVELTARTGDGNEVHGWVAVPEGEGPHPVVLMIHGGPFAQYGWQLFDETQVYAAAGYAVVYCNPRGSAGYGQEYARAIIGSVGAVTSVDVLAFLDEALEDDRLDASRVGVMGGSHGGFMTTWIAARHGERFRAAISERAVNAIDSFHGSSDIGSLFPEPLYGPPQSWHEESPLTYADQIGGPFLIIHSEQDWRCPVEQAQRLFVSLRRRGVETEMLLFPGEGHELSRSGLPSHRVARFEAILDWWARYL</sequence>
<dbReference type="InterPro" id="IPR029058">
    <property type="entry name" value="AB_hydrolase_fold"/>
</dbReference>
<organism evidence="5 6">
    <name type="scientific">Nocardiopsis terrae</name>
    <dbReference type="NCBI Taxonomy" id="372655"/>
    <lineage>
        <taxon>Bacteria</taxon>
        <taxon>Bacillati</taxon>
        <taxon>Actinomycetota</taxon>
        <taxon>Actinomycetes</taxon>
        <taxon>Streptosporangiales</taxon>
        <taxon>Nocardiopsidaceae</taxon>
        <taxon>Nocardiopsis</taxon>
    </lineage>
</organism>
<gene>
    <name evidence="5" type="ORF">H4W79_002798</name>
</gene>
<dbReference type="Pfam" id="PF00326">
    <property type="entry name" value="Peptidase_S9"/>
    <property type="match status" value="1"/>
</dbReference>
<evidence type="ECO:0000256" key="1">
    <source>
        <dbReference type="ARBA" id="ARBA00022801"/>
    </source>
</evidence>
<name>A0ABR9HHT2_9ACTN</name>
<dbReference type="Pfam" id="PF07676">
    <property type="entry name" value="PD40"/>
    <property type="match status" value="3"/>
</dbReference>
<dbReference type="Gene3D" id="2.120.10.30">
    <property type="entry name" value="TolB, C-terminal domain"/>
    <property type="match status" value="2"/>
</dbReference>
<dbReference type="EMBL" id="JADBDY010000001">
    <property type="protein sequence ID" value="MBE1458584.1"/>
    <property type="molecule type" value="Genomic_DNA"/>
</dbReference>
<keyword evidence="2" id="KW-0720">Serine protease</keyword>
<dbReference type="PANTHER" id="PTHR42776:SF27">
    <property type="entry name" value="DIPEPTIDYL PEPTIDASE FAMILY MEMBER 6"/>
    <property type="match status" value="1"/>
</dbReference>
<keyword evidence="5" id="KW-0031">Aminopeptidase</keyword>
<dbReference type="InterPro" id="IPR011042">
    <property type="entry name" value="6-blade_b-propeller_TolB-like"/>
</dbReference>
<accession>A0ABR9HHT2</accession>
<dbReference type="InterPro" id="IPR001375">
    <property type="entry name" value="Peptidase_S9_cat"/>
</dbReference>
<evidence type="ECO:0000256" key="2">
    <source>
        <dbReference type="ARBA" id="ARBA00022825"/>
    </source>
</evidence>
<keyword evidence="6" id="KW-1185">Reference proteome</keyword>
<keyword evidence="5" id="KW-0645">Protease</keyword>
<feature type="region of interest" description="Disordered" evidence="3">
    <location>
        <begin position="44"/>
        <end position="63"/>
    </location>
</feature>